<sequence>MLTQPPIEGEFGTAELGHSTLSCALTQATFQLRPELANSFRLLRRYHMEHSVGPRETSSTQGSHRFLSVHDYKQVRDPTFNPFYYRWPAMTFWELAILAEALHIPYEPTHFEDFRVWTSPLSWRWCISCPEELPHRRGVLLEALFKISEGYFFGPYHLIMVTLLYFEEKVHKKKLQRADAIPLLFPRLLCQILEHLGYPTDPQLERKRQPHPAARRASPRHIPKGIPIASPAISRAPPITPASSQPSSLAELRDGHHILEYRELCCSLQTLTASQSCLAQEMATIRACQE</sequence>
<dbReference type="AlphaFoldDB" id="A0A438CKS5"/>
<accession>A0A438CKS5</accession>
<evidence type="ECO:0000313" key="2">
    <source>
        <dbReference type="EMBL" id="RVW23813.1"/>
    </source>
</evidence>
<comment type="caution">
    <text evidence="2">The sequence shown here is derived from an EMBL/GenBank/DDBJ whole genome shotgun (WGS) entry which is preliminary data.</text>
</comment>
<protein>
    <submittedName>
        <fullName evidence="2">Uncharacterized protein</fullName>
    </submittedName>
</protein>
<gene>
    <name evidence="2" type="ORF">CK203_098000</name>
</gene>
<feature type="region of interest" description="Disordered" evidence="1">
    <location>
        <begin position="201"/>
        <end position="220"/>
    </location>
</feature>
<name>A0A438CKS5_VITVI</name>
<dbReference type="EMBL" id="QGNW01002186">
    <property type="protein sequence ID" value="RVW23813.1"/>
    <property type="molecule type" value="Genomic_DNA"/>
</dbReference>
<evidence type="ECO:0000313" key="3">
    <source>
        <dbReference type="Proteomes" id="UP000288805"/>
    </source>
</evidence>
<organism evidence="2 3">
    <name type="scientific">Vitis vinifera</name>
    <name type="common">Grape</name>
    <dbReference type="NCBI Taxonomy" id="29760"/>
    <lineage>
        <taxon>Eukaryota</taxon>
        <taxon>Viridiplantae</taxon>
        <taxon>Streptophyta</taxon>
        <taxon>Embryophyta</taxon>
        <taxon>Tracheophyta</taxon>
        <taxon>Spermatophyta</taxon>
        <taxon>Magnoliopsida</taxon>
        <taxon>eudicotyledons</taxon>
        <taxon>Gunneridae</taxon>
        <taxon>Pentapetalae</taxon>
        <taxon>rosids</taxon>
        <taxon>Vitales</taxon>
        <taxon>Vitaceae</taxon>
        <taxon>Viteae</taxon>
        <taxon>Vitis</taxon>
    </lineage>
</organism>
<proteinExistence type="predicted"/>
<reference evidence="2 3" key="1">
    <citation type="journal article" date="2018" name="PLoS Genet.">
        <title>Population sequencing reveals clonal diversity and ancestral inbreeding in the grapevine cultivar Chardonnay.</title>
        <authorList>
            <person name="Roach M.J."/>
            <person name="Johnson D.L."/>
            <person name="Bohlmann J."/>
            <person name="van Vuuren H.J."/>
            <person name="Jones S.J."/>
            <person name="Pretorius I.S."/>
            <person name="Schmidt S.A."/>
            <person name="Borneman A.R."/>
        </authorList>
    </citation>
    <scope>NUCLEOTIDE SEQUENCE [LARGE SCALE GENOMIC DNA]</scope>
    <source>
        <strain evidence="3">cv. Chardonnay</strain>
        <tissue evidence="2">Leaf</tissue>
    </source>
</reference>
<dbReference type="Proteomes" id="UP000288805">
    <property type="component" value="Unassembled WGS sequence"/>
</dbReference>
<evidence type="ECO:0000256" key="1">
    <source>
        <dbReference type="SAM" id="MobiDB-lite"/>
    </source>
</evidence>
<feature type="compositionally biased region" description="Basic residues" evidence="1">
    <location>
        <begin position="208"/>
        <end position="220"/>
    </location>
</feature>